<name>A0A067QWC9_ZOONE</name>
<protein>
    <submittedName>
        <fullName evidence="1">Uncharacterized protein</fullName>
    </submittedName>
</protein>
<dbReference type="Proteomes" id="UP000027135">
    <property type="component" value="Unassembled WGS sequence"/>
</dbReference>
<keyword evidence="2" id="KW-1185">Reference proteome</keyword>
<reference evidence="1 2" key="1">
    <citation type="journal article" date="2014" name="Nat. Commun.">
        <title>Molecular traces of alternative social organization in a termite genome.</title>
        <authorList>
            <person name="Terrapon N."/>
            <person name="Li C."/>
            <person name="Robertson H.M."/>
            <person name="Ji L."/>
            <person name="Meng X."/>
            <person name="Booth W."/>
            <person name="Chen Z."/>
            <person name="Childers C.P."/>
            <person name="Glastad K.M."/>
            <person name="Gokhale K."/>
            <person name="Gowin J."/>
            <person name="Gronenberg W."/>
            <person name="Hermansen R.A."/>
            <person name="Hu H."/>
            <person name="Hunt B.G."/>
            <person name="Huylmans A.K."/>
            <person name="Khalil S.M."/>
            <person name="Mitchell R.D."/>
            <person name="Munoz-Torres M.C."/>
            <person name="Mustard J.A."/>
            <person name="Pan H."/>
            <person name="Reese J.T."/>
            <person name="Scharf M.E."/>
            <person name="Sun F."/>
            <person name="Vogel H."/>
            <person name="Xiao J."/>
            <person name="Yang W."/>
            <person name="Yang Z."/>
            <person name="Yang Z."/>
            <person name="Zhou J."/>
            <person name="Zhu J."/>
            <person name="Brent C.S."/>
            <person name="Elsik C.G."/>
            <person name="Goodisman M.A."/>
            <person name="Liberles D.A."/>
            <person name="Roe R.M."/>
            <person name="Vargo E.L."/>
            <person name="Vilcinskas A."/>
            <person name="Wang J."/>
            <person name="Bornberg-Bauer E."/>
            <person name="Korb J."/>
            <person name="Zhang G."/>
            <person name="Liebig J."/>
        </authorList>
    </citation>
    <scope>NUCLEOTIDE SEQUENCE [LARGE SCALE GENOMIC DNA]</scope>
    <source>
        <tissue evidence="1">Whole organism</tissue>
    </source>
</reference>
<accession>A0A067QWC9</accession>
<dbReference type="AlphaFoldDB" id="A0A067QWC9"/>
<gene>
    <name evidence="1" type="ORF">L798_11608</name>
</gene>
<dbReference type="EMBL" id="KK852879">
    <property type="protein sequence ID" value="KDR14439.1"/>
    <property type="molecule type" value="Genomic_DNA"/>
</dbReference>
<evidence type="ECO:0000313" key="1">
    <source>
        <dbReference type="EMBL" id="KDR14439.1"/>
    </source>
</evidence>
<organism evidence="1 2">
    <name type="scientific">Zootermopsis nevadensis</name>
    <name type="common">Dampwood termite</name>
    <dbReference type="NCBI Taxonomy" id="136037"/>
    <lineage>
        <taxon>Eukaryota</taxon>
        <taxon>Metazoa</taxon>
        <taxon>Ecdysozoa</taxon>
        <taxon>Arthropoda</taxon>
        <taxon>Hexapoda</taxon>
        <taxon>Insecta</taxon>
        <taxon>Pterygota</taxon>
        <taxon>Neoptera</taxon>
        <taxon>Polyneoptera</taxon>
        <taxon>Dictyoptera</taxon>
        <taxon>Blattodea</taxon>
        <taxon>Blattoidea</taxon>
        <taxon>Termitoidae</taxon>
        <taxon>Termopsidae</taxon>
        <taxon>Zootermopsis</taxon>
    </lineage>
</organism>
<sequence>MLHARLGLSVSLSVSMFPAAVIINLGGNNRLPINNFILRESDGDGAMACI</sequence>
<evidence type="ECO:0000313" key="2">
    <source>
        <dbReference type="Proteomes" id="UP000027135"/>
    </source>
</evidence>
<dbReference type="InParanoid" id="A0A067QWC9"/>
<proteinExistence type="predicted"/>